<protein>
    <submittedName>
        <fullName evidence="3">Uncharacterized protein</fullName>
    </submittedName>
</protein>
<organism evidence="3 4">
    <name type="scientific">Halteria grandinella</name>
    <dbReference type="NCBI Taxonomy" id="5974"/>
    <lineage>
        <taxon>Eukaryota</taxon>
        <taxon>Sar</taxon>
        <taxon>Alveolata</taxon>
        <taxon>Ciliophora</taxon>
        <taxon>Intramacronucleata</taxon>
        <taxon>Spirotrichea</taxon>
        <taxon>Stichotrichia</taxon>
        <taxon>Sporadotrichida</taxon>
        <taxon>Halteriidae</taxon>
        <taxon>Halteria</taxon>
    </lineage>
</organism>
<feature type="region of interest" description="Disordered" evidence="2">
    <location>
        <begin position="579"/>
        <end position="622"/>
    </location>
</feature>
<gene>
    <name evidence="3" type="ORF">FGO68_gene6671</name>
</gene>
<name>A0A8J8NYV9_HALGN</name>
<keyword evidence="1" id="KW-0175">Coiled coil</keyword>
<evidence type="ECO:0000256" key="1">
    <source>
        <dbReference type="SAM" id="Coils"/>
    </source>
</evidence>
<dbReference type="EMBL" id="RRYP01004531">
    <property type="protein sequence ID" value="TNV82795.1"/>
    <property type="molecule type" value="Genomic_DNA"/>
</dbReference>
<evidence type="ECO:0000256" key="2">
    <source>
        <dbReference type="SAM" id="MobiDB-lite"/>
    </source>
</evidence>
<feature type="compositionally biased region" description="Polar residues" evidence="2">
    <location>
        <begin position="726"/>
        <end position="739"/>
    </location>
</feature>
<feature type="coiled-coil region" evidence="1">
    <location>
        <begin position="405"/>
        <end position="432"/>
    </location>
</feature>
<feature type="compositionally biased region" description="Basic and acidic residues" evidence="2">
    <location>
        <begin position="597"/>
        <end position="606"/>
    </location>
</feature>
<feature type="region of interest" description="Disordered" evidence="2">
    <location>
        <begin position="152"/>
        <end position="171"/>
    </location>
</feature>
<feature type="compositionally biased region" description="Polar residues" evidence="2">
    <location>
        <begin position="586"/>
        <end position="595"/>
    </location>
</feature>
<proteinExistence type="predicted"/>
<comment type="caution">
    <text evidence="3">The sequence shown here is derived from an EMBL/GenBank/DDBJ whole genome shotgun (WGS) entry which is preliminary data.</text>
</comment>
<evidence type="ECO:0000313" key="3">
    <source>
        <dbReference type="EMBL" id="TNV82795.1"/>
    </source>
</evidence>
<accession>A0A8J8NYV9</accession>
<evidence type="ECO:0000313" key="4">
    <source>
        <dbReference type="Proteomes" id="UP000785679"/>
    </source>
</evidence>
<feature type="region of interest" description="Disordered" evidence="2">
    <location>
        <begin position="726"/>
        <end position="749"/>
    </location>
</feature>
<feature type="coiled-coil region" evidence="1">
    <location>
        <begin position="344"/>
        <end position="371"/>
    </location>
</feature>
<reference evidence="3" key="1">
    <citation type="submission" date="2019-06" db="EMBL/GenBank/DDBJ databases">
        <authorList>
            <person name="Zheng W."/>
        </authorList>
    </citation>
    <scope>NUCLEOTIDE SEQUENCE</scope>
    <source>
        <strain evidence="3">QDHG01</strain>
    </source>
</reference>
<keyword evidence="4" id="KW-1185">Reference proteome</keyword>
<dbReference type="Proteomes" id="UP000785679">
    <property type="component" value="Unassembled WGS sequence"/>
</dbReference>
<sequence>MMPDGELGRFLREAREFLQVSKHLEKKVNEHDERMQQMMERFTVKQWHTLSGEFDVKMGALMIENERRLKDILNLQEERIQTMIIKKADKEYTLETLAQCVTKADLTEAFRKYRQMYNALEPLITNEDLLGRLLMKLEQMKLLSDDQLDMLENGGGGQEMEETEEDGKAENSKLMRKSTLMIDDDLVREVIFDLRKQMKSLGKQVKFLYDDQIFSDDSTPQSEAGDYDHMDPEARLRRALTVGAKKKDNKGLIERGESLLLIPPRDEDLIRSRGHYMNLFGYAERYLKNENILKRYTADLLFRYVQLQINEVSEKLGKHDHLIVNEVRTFMSDMSKSLKDMQEAKEKQSTLKELNADMQSCKAQIKALQQGVLGVLPPNLLNDLERYQTLAYKFTTQFESIQKSNEDRLRRLVSLETDIKQLQNTTKFLQQKKWEIDHTLTGELQQMKLFKAAFERFRPDVERRIEDMEYRYKVQMKDIEGQLERLQQPADELIKDLNQEKESMLRELEKIYKSQRDLEGSIGRQSANASFIKMPQLAASASGKMIIRQRTSPEQRAGTANSYVSVQQQQFDIGANESTLERGSPMNISGLSPTRDSILERTEKKPRPMTSISNKSQPKKGARKLVFVNRKNSKQIQLLSQGTQNLLLATANNKKYFEMTTTARDADNDYEMDQGKDYLKPQQQQLTDWYSTAQIDKFIQPPNKTRNMLNSSYIQTTTNAIREIEQQSAGGKGSQSLGRSQREQRTPLQLKRYKQMFV</sequence>
<dbReference type="AlphaFoldDB" id="A0A8J8NYV9"/>
<dbReference type="OrthoDB" id="10667271at2759"/>